<feature type="transmembrane region" description="Helical" evidence="7">
    <location>
        <begin position="41"/>
        <end position="60"/>
    </location>
</feature>
<dbReference type="Proteomes" id="UP000799324">
    <property type="component" value="Unassembled WGS sequence"/>
</dbReference>
<keyword evidence="4 7" id="KW-0472">Membrane</keyword>
<dbReference type="Pfam" id="PF20684">
    <property type="entry name" value="Fung_rhodopsin"/>
    <property type="match status" value="1"/>
</dbReference>
<evidence type="ECO:0000256" key="5">
    <source>
        <dbReference type="ARBA" id="ARBA00038359"/>
    </source>
</evidence>
<evidence type="ECO:0000313" key="9">
    <source>
        <dbReference type="EMBL" id="KAF2656982.1"/>
    </source>
</evidence>
<reference evidence="9" key="1">
    <citation type="journal article" date="2020" name="Stud. Mycol.">
        <title>101 Dothideomycetes genomes: a test case for predicting lifestyles and emergence of pathogens.</title>
        <authorList>
            <person name="Haridas S."/>
            <person name="Albert R."/>
            <person name="Binder M."/>
            <person name="Bloem J."/>
            <person name="Labutti K."/>
            <person name="Salamov A."/>
            <person name="Andreopoulos B."/>
            <person name="Baker S."/>
            <person name="Barry K."/>
            <person name="Bills G."/>
            <person name="Bluhm B."/>
            <person name="Cannon C."/>
            <person name="Castanera R."/>
            <person name="Culley D."/>
            <person name="Daum C."/>
            <person name="Ezra D."/>
            <person name="Gonzalez J."/>
            <person name="Henrissat B."/>
            <person name="Kuo A."/>
            <person name="Liang C."/>
            <person name="Lipzen A."/>
            <person name="Lutzoni F."/>
            <person name="Magnuson J."/>
            <person name="Mondo S."/>
            <person name="Nolan M."/>
            <person name="Ohm R."/>
            <person name="Pangilinan J."/>
            <person name="Park H.-J."/>
            <person name="Ramirez L."/>
            <person name="Alfaro M."/>
            <person name="Sun H."/>
            <person name="Tritt A."/>
            <person name="Yoshinaga Y."/>
            <person name="Zwiers L.-H."/>
            <person name="Turgeon B."/>
            <person name="Goodwin S."/>
            <person name="Spatafora J."/>
            <person name="Crous P."/>
            <person name="Grigoriev I."/>
        </authorList>
    </citation>
    <scope>NUCLEOTIDE SEQUENCE</scope>
    <source>
        <strain evidence="9">CBS 122681</strain>
    </source>
</reference>
<feature type="region of interest" description="Disordered" evidence="6">
    <location>
        <begin position="308"/>
        <end position="327"/>
    </location>
</feature>
<organism evidence="9 10">
    <name type="scientific">Lophiostoma macrostomum CBS 122681</name>
    <dbReference type="NCBI Taxonomy" id="1314788"/>
    <lineage>
        <taxon>Eukaryota</taxon>
        <taxon>Fungi</taxon>
        <taxon>Dikarya</taxon>
        <taxon>Ascomycota</taxon>
        <taxon>Pezizomycotina</taxon>
        <taxon>Dothideomycetes</taxon>
        <taxon>Pleosporomycetidae</taxon>
        <taxon>Pleosporales</taxon>
        <taxon>Lophiostomataceae</taxon>
        <taxon>Lophiostoma</taxon>
    </lineage>
</organism>
<evidence type="ECO:0000256" key="3">
    <source>
        <dbReference type="ARBA" id="ARBA00022989"/>
    </source>
</evidence>
<feature type="transmembrane region" description="Helical" evidence="7">
    <location>
        <begin position="206"/>
        <end position="227"/>
    </location>
</feature>
<dbReference type="PANTHER" id="PTHR33048:SF149">
    <property type="entry name" value="UBID FAMILY DECARBOXYLASE"/>
    <property type="match status" value="1"/>
</dbReference>
<evidence type="ECO:0000256" key="7">
    <source>
        <dbReference type="SAM" id="Phobius"/>
    </source>
</evidence>
<dbReference type="AlphaFoldDB" id="A0A6A6TBH4"/>
<evidence type="ECO:0000256" key="1">
    <source>
        <dbReference type="ARBA" id="ARBA00004141"/>
    </source>
</evidence>
<dbReference type="GO" id="GO:0016020">
    <property type="term" value="C:membrane"/>
    <property type="evidence" value="ECO:0007669"/>
    <property type="project" value="UniProtKB-SubCell"/>
</dbReference>
<proteinExistence type="inferred from homology"/>
<comment type="subcellular location">
    <subcellularLocation>
        <location evidence="1">Membrane</location>
        <topology evidence="1">Multi-pass membrane protein</topology>
    </subcellularLocation>
</comment>
<keyword evidence="2 7" id="KW-0812">Transmembrane</keyword>
<gene>
    <name evidence="9" type="ORF">K491DRAFT_714879</name>
</gene>
<name>A0A6A6TBH4_9PLEO</name>
<evidence type="ECO:0000259" key="8">
    <source>
        <dbReference type="Pfam" id="PF20684"/>
    </source>
</evidence>
<dbReference type="InterPro" id="IPR052337">
    <property type="entry name" value="SAT4-like"/>
</dbReference>
<evidence type="ECO:0000256" key="4">
    <source>
        <dbReference type="ARBA" id="ARBA00023136"/>
    </source>
</evidence>
<sequence length="399" mass="45350">MSVLQPEACIWYTICSFVVSARLISKRLTLGAWWRLQLDDYLVILAMITLTGLIAVIHTVEDTNSNLIAPGTDITTWSSEEFQRRVYGSKLRVVAEQLQISCIWLLKASVLIMYSRMTALLRLRIVVTIAGVYIIFSFVIMEVLWFFVWCRPFQQYWAVPANSIQCSVMPNHLRTNVVLNVSSDLILTIIPFPLVAKVQIPLKNRLILGAMFSLGFLTIACAIVSKYQSYNNPYRQRWMIWHRREAFTVMLGANLPLTRPVLQRLFRHEFWAHMNISGEPSSTASQSHLRPPHDYGTGAPIGISTTVTGGLPLLRPPRPPRLQRASPYSISEEYINQRTTPLEILYMTEVSVERSPAAQQITKGDGQECKIAVEETDHSREGRPTSLVTACYHEPREEA</sequence>
<dbReference type="PANTHER" id="PTHR33048">
    <property type="entry name" value="PTH11-LIKE INTEGRAL MEMBRANE PROTEIN (AFU_ORTHOLOGUE AFUA_5G11245)"/>
    <property type="match status" value="1"/>
</dbReference>
<keyword evidence="10" id="KW-1185">Reference proteome</keyword>
<feature type="transmembrane region" description="Helical" evidence="7">
    <location>
        <begin position="177"/>
        <end position="194"/>
    </location>
</feature>
<protein>
    <recommendedName>
        <fullName evidence="8">Rhodopsin domain-containing protein</fullName>
    </recommendedName>
</protein>
<dbReference type="EMBL" id="MU004330">
    <property type="protein sequence ID" value="KAF2656982.1"/>
    <property type="molecule type" value="Genomic_DNA"/>
</dbReference>
<keyword evidence="3 7" id="KW-1133">Transmembrane helix</keyword>
<evidence type="ECO:0000313" key="10">
    <source>
        <dbReference type="Proteomes" id="UP000799324"/>
    </source>
</evidence>
<comment type="similarity">
    <text evidence="5">Belongs to the SAT4 family.</text>
</comment>
<evidence type="ECO:0000256" key="2">
    <source>
        <dbReference type="ARBA" id="ARBA00022692"/>
    </source>
</evidence>
<evidence type="ECO:0000256" key="6">
    <source>
        <dbReference type="SAM" id="MobiDB-lite"/>
    </source>
</evidence>
<feature type="transmembrane region" description="Helical" evidence="7">
    <location>
        <begin position="126"/>
        <end position="148"/>
    </location>
</feature>
<feature type="domain" description="Rhodopsin" evidence="8">
    <location>
        <begin position="22"/>
        <end position="264"/>
    </location>
</feature>
<dbReference type="OrthoDB" id="3903189at2759"/>
<dbReference type="InterPro" id="IPR049326">
    <property type="entry name" value="Rhodopsin_dom_fungi"/>
</dbReference>
<accession>A0A6A6TBH4</accession>